<comment type="caution">
    <text evidence="6">The sequence shown here is derived from an EMBL/GenBank/DDBJ whole genome shotgun (WGS) entry which is preliminary data.</text>
</comment>
<feature type="domain" description="GGDEF" evidence="5">
    <location>
        <begin position="340"/>
        <end position="473"/>
    </location>
</feature>
<feature type="domain" description="Response regulatory" evidence="3">
    <location>
        <begin position="19"/>
        <end position="136"/>
    </location>
</feature>
<dbReference type="AlphaFoldDB" id="A0A418XXS4"/>
<dbReference type="PROSITE" id="PS50883">
    <property type="entry name" value="EAL"/>
    <property type="match status" value="1"/>
</dbReference>
<dbReference type="InterPro" id="IPR011006">
    <property type="entry name" value="CheY-like_superfamily"/>
</dbReference>
<dbReference type="Pfam" id="PF00990">
    <property type="entry name" value="GGDEF"/>
    <property type="match status" value="1"/>
</dbReference>
<evidence type="ECO:0000259" key="4">
    <source>
        <dbReference type="PROSITE" id="PS50883"/>
    </source>
</evidence>
<evidence type="ECO:0000256" key="2">
    <source>
        <dbReference type="PROSITE-ProRule" id="PRU00169"/>
    </source>
</evidence>
<dbReference type="CDD" id="cd00130">
    <property type="entry name" value="PAS"/>
    <property type="match status" value="1"/>
</dbReference>
<dbReference type="CDD" id="cd17546">
    <property type="entry name" value="REC_hyHK_CKI1_RcsC-like"/>
    <property type="match status" value="1"/>
</dbReference>
<dbReference type="Pfam" id="PF00563">
    <property type="entry name" value="EAL"/>
    <property type="match status" value="1"/>
</dbReference>
<dbReference type="SUPFAM" id="SSF141868">
    <property type="entry name" value="EAL domain-like"/>
    <property type="match status" value="1"/>
</dbReference>
<reference evidence="6 7" key="1">
    <citation type="submission" date="2018-09" db="EMBL/GenBank/DDBJ databases">
        <authorList>
            <person name="Zhu H."/>
        </authorList>
    </citation>
    <scope>NUCLEOTIDE SEQUENCE [LARGE SCALE GENOMIC DNA]</scope>
    <source>
        <strain evidence="6 7">K1S02-61</strain>
    </source>
</reference>
<evidence type="ECO:0000259" key="5">
    <source>
        <dbReference type="PROSITE" id="PS50887"/>
    </source>
</evidence>
<evidence type="ECO:0000256" key="1">
    <source>
        <dbReference type="ARBA" id="ARBA00051114"/>
    </source>
</evidence>
<dbReference type="Gene3D" id="3.30.450.20">
    <property type="entry name" value="PAS domain"/>
    <property type="match status" value="1"/>
</dbReference>
<dbReference type="FunFam" id="3.20.20.450:FF:000001">
    <property type="entry name" value="Cyclic di-GMP phosphodiesterase yahA"/>
    <property type="match status" value="1"/>
</dbReference>
<dbReference type="InterPro" id="IPR013656">
    <property type="entry name" value="PAS_4"/>
</dbReference>
<dbReference type="SUPFAM" id="SSF55785">
    <property type="entry name" value="PYP-like sensor domain (PAS domain)"/>
    <property type="match status" value="1"/>
</dbReference>
<proteinExistence type="predicted"/>
<gene>
    <name evidence="6" type="ORF">D3872_10185</name>
</gene>
<dbReference type="RefSeq" id="WP_119810674.1">
    <property type="nucleotide sequence ID" value="NZ_QYUP01000095.1"/>
</dbReference>
<dbReference type="InterPro" id="IPR029787">
    <property type="entry name" value="Nucleotide_cyclase"/>
</dbReference>
<sequence length="748" mass="80972">MSALADGAGEAGPRDGGPGILLVNDDAGALFALRAILSDLDADIVTAPSGDEALLRLLKQDFAVVVLDVKMAGLDGFETARLIRKRPRTLHTPIVFLTSHRATDLDRAKGYALGAADYIFMPVAPEVLKEKIQVYLDAARTEALKAREAVQREAVMAGQLPEQGEAPTVAAAPGRAPGIPERGPPGCEDAERLIAEHAGDFVALLASDGSWLYASASYQREFTLSVQPHGNYLDIVHPDDRDRIRSALALLADGAAPRRLQYRVHGQADRYLESEFNLVCVPPGAVAQLVVVSRDITERKEMEAYVVHQSFHDPLTGLPNRLLLLDRLHQETVHRERLHPNVAVLCIDIDHFKEINDTLGHAAGDRVLQDVSERLGACVRDGDTVARIGGDAFVVMLPGLHDIDHAALVADKIIAAIAAPCHIEGSELHLTSSIGIAIFPDDGASADTLLRNADIAMYHARRDGGGRFSFFAPAMQEAANRRLAMGAALQRAIAGREFVQYYQPKVCATDGSICGFEALIRWPQPDGSFISPSVFIPIAEETGRIEPISAWALQQAGSELQRWQHEGIPAVPIAVNLSALQFHRASVASDLDAVVKRAGIEPRLLEVELTETGLMSDPALAVETLHRIHDMGMEIAIDDFGTGYSSLAYLKRLPIDKLKIDASFVRDITTDPSDAAIVLAIITLAHVLNMRVIAEGVETGEQVAFLVKNGCDEMQGYYFSKAVNNDEAIGLLRRGPFDLGQPPTETRT</sequence>
<dbReference type="SUPFAM" id="SSF52172">
    <property type="entry name" value="CheY-like"/>
    <property type="match status" value="1"/>
</dbReference>
<dbReference type="GO" id="GO:0000160">
    <property type="term" value="P:phosphorelay signal transduction system"/>
    <property type="evidence" value="ECO:0007669"/>
    <property type="project" value="InterPro"/>
</dbReference>
<dbReference type="InterPro" id="IPR001633">
    <property type="entry name" value="EAL_dom"/>
</dbReference>
<dbReference type="CDD" id="cd01948">
    <property type="entry name" value="EAL"/>
    <property type="match status" value="1"/>
</dbReference>
<dbReference type="Gene3D" id="3.40.50.2300">
    <property type="match status" value="1"/>
</dbReference>
<dbReference type="PANTHER" id="PTHR44757">
    <property type="entry name" value="DIGUANYLATE CYCLASE DGCP"/>
    <property type="match status" value="1"/>
</dbReference>
<dbReference type="Pfam" id="PF08448">
    <property type="entry name" value="PAS_4"/>
    <property type="match status" value="1"/>
</dbReference>
<dbReference type="PROSITE" id="PS50887">
    <property type="entry name" value="GGDEF"/>
    <property type="match status" value="1"/>
</dbReference>
<feature type="domain" description="EAL" evidence="4">
    <location>
        <begin position="482"/>
        <end position="736"/>
    </location>
</feature>
<dbReference type="PANTHER" id="PTHR44757:SF2">
    <property type="entry name" value="BIOFILM ARCHITECTURE MAINTENANCE PROTEIN MBAA"/>
    <property type="match status" value="1"/>
</dbReference>
<feature type="modified residue" description="4-aspartylphosphate" evidence="2">
    <location>
        <position position="68"/>
    </location>
</feature>
<dbReference type="FunFam" id="3.30.70.270:FF:000001">
    <property type="entry name" value="Diguanylate cyclase domain protein"/>
    <property type="match status" value="1"/>
</dbReference>
<dbReference type="CDD" id="cd01949">
    <property type="entry name" value="GGDEF"/>
    <property type="match status" value="1"/>
</dbReference>
<dbReference type="NCBIfam" id="TIGR00254">
    <property type="entry name" value="GGDEF"/>
    <property type="match status" value="1"/>
</dbReference>
<keyword evidence="2" id="KW-0597">Phosphoprotein</keyword>
<dbReference type="Proteomes" id="UP000284006">
    <property type="component" value="Unassembled WGS sequence"/>
</dbReference>
<dbReference type="Pfam" id="PF00072">
    <property type="entry name" value="Response_reg"/>
    <property type="match status" value="1"/>
</dbReference>
<dbReference type="InterPro" id="IPR035919">
    <property type="entry name" value="EAL_sf"/>
</dbReference>
<dbReference type="InterPro" id="IPR035965">
    <property type="entry name" value="PAS-like_dom_sf"/>
</dbReference>
<dbReference type="Gene3D" id="3.30.70.270">
    <property type="match status" value="1"/>
</dbReference>
<dbReference type="SUPFAM" id="SSF55073">
    <property type="entry name" value="Nucleotide cyclase"/>
    <property type="match status" value="1"/>
</dbReference>
<dbReference type="InterPro" id="IPR000160">
    <property type="entry name" value="GGDEF_dom"/>
</dbReference>
<evidence type="ECO:0000313" key="6">
    <source>
        <dbReference type="EMBL" id="RJG17744.1"/>
    </source>
</evidence>
<comment type="catalytic activity">
    <reaction evidence="1">
        <text>3',3'-c-di-GMP + H2O = 5'-phosphoguanylyl(3'-&gt;5')guanosine + H(+)</text>
        <dbReference type="Rhea" id="RHEA:24902"/>
        <dbReference type="ChEBI" id="CHEBI:15377"/>
        <dbReference type="ChEBI" id="CHEBI:15378"/>
        <dbReference type="ChEBI" id="CHEBI:58754"/>
        <dbReference type="ChEBI" id="CHEBI:58805"/>
        <dbReference type="EC" id="3.1.4.52"/>
    </reaction>
    <physiologicalReaction direction="left-to-right" evidence="1">
        <dbReference type="Rhea" id="RHEA:24903"/>
    </physiologicalReaction>
</comment>
<dbReference type="SMART" id="SM00267">
    <property type="entry name" value="GGDEF"/>
    <property type="match status" value="1"/>
</dbReference>
<dbReference type="GO" id="GO:0071732">
    <property type="term" value="P:cellular response to nitric oxide"/>
    <property type="evidence" value="ECO:0007669"/>
    <property type="project" value="UniProtKB-ARBA"/>
</dbReference>
<dbReference type="InterPro" id="IPR000014">
    <property type="entry name" value="PAS"/>
</dbReference>
<name>A0A418XXS4_9BURK</name>
<dbReference type="OrthoDB" id="9813903at2"/>
<dbReference type="EMBL" id="QYUP01000095">
    <property type="protein sequence ID" value="RJG17744.1"/>
    <property type="molecule type" value="Genomic_DNA"/>
</dbReference>
<dbReference type="InterPro" id="IPR052155">
    <property type="entry name" value="Biofilm_reg_signaling"/>
</dbReference>
<dbReference type="InterPro" id="IPR001789">
    <property type="entry name" value="Sig_transdc_resp-reg_receiver"/>
</dbReference>
<organism evidence="6 7">
    <name type="scientific">Massilia cavernae</name>
    <dbReference type="NCBI Taxonomy" id="2320864"/>
    <lineage>
        <taxon>Bacteria</taxon>
        <taxon>Pseudomonadati</taxon>
        <taxon>Pseudomonadota</taxon>
        <taxon>Betaproteobacteria</taxon>
        <taxon>Burkholderiales</taxon>
        <taxon>Oxalobacteraceae</taxon>
        <taxon>Telluria group</taxon>
        <taxon>Massilia</taxon>
    </lineage>
</organism>
<evidence type="ECO:0000259" key="3">
    <source>
        <dbReference type="PROSITE" id="PS50110"/>
    </source>
</evidence>
<accession>A0A418XXS4</accession>
<evidence type="ECO:0000313" key="7">
    <source>
        <dbReference type="Proteomes" id="UP000284006"/>
    </source>
</evidence>
<keyword evidence="7" id="KW-1185">Reference proteome</keyword>
<dbReference type="SMART" id="SM00448">
    <property type="entry name" value="REC"/>
    <property type="match status" value="1"/>
</dbReference>
<dbReference type="PROSITE" id="PS50110">
    <property type="entry name" value="RESPONSE_REGULATORY"/>
    <property type="match status" value="1"/>
</dbReference>
<dbReference type="InterPro" id="IPR043128">
    <property type="entry name" value="Rev_trsase/Diguanyl_cyclase"/>
</dbReference>
<dbReference type="SMART" id="SM00052">
    <property type="entry name" value="EAL"/>
    <property type="match status" value="1"/>
</dbReference>
<dbReference type="GO" id="GO:0071111">
    <property type="term" value="F:cyclic-guanylate-specific phosphodiesterase activity"/>
    <property type="evidence" value="ECO:0007669"/>
    <property type="project" value="UniProtKB-EC"/>
</dbReference>
<protein>
    <submittedName>
        <fullName evidence="6">EAL domain-containing protein</fullName>
    </submittedName>
</protein>
<dbReference type="Gene3D" id="3.20.20.450">
    <property type="entry name" value="EAL domain"/>
    <property type="match status" value="1"/>
</dbReference>